<gene>
    <name evidence="2" type="ORF">AU255_04705</name>
</gene>
<dbReference type="STRING" id="1420851.AU255_04705"/>
<reference evidence="2 3" key="1">
    <citation type="submission" date="2015-12" db="EMBL/GenBank/DDBJ databases">
        <authorList>
            <person name="Shamseldin A."/>
            <person name="Moawad H."/>
            <person name="Abd El-Rahim W.M."/>
            <person name="Sadowsky M.J."/>
        </authorList>
    </citation>
    <scope>NUCLEOTIDE SEQUENCE [LARGE SCALE GENOMIC DNA]</scope>
    <source>
        <strain evidence="2 3">WF1</strain>
    </source>
</reference>
<sequence>MILIIEKITLWVDKLVSLIILLVMLRLVLYMLTSLYAVGQEITGEGLWLSGHDAEVLDWAVFFIIMVKAYKVLVSYTKYQHVSICYVAELVIITCFLEFIFEQDVVDKQIRMILGAVGLGCLFLYLYFYQIFQEMDKDP</sequence>
<feature type="transmembrane region" description="Helical" evidence="1">
    <location>
        <begin position="15"/>
        <end position="36"/>
    </location>
</feature>
<keyword evidence="1" id="KW-0812">Transmembrane</keyword>
<dbReference type="EMBL" id="LPUF01000001">
    <property type="protein sequence ID" value="OQK17197.1"/>
    <property type="molecule type" value="Genomic_DNA"/>
</dbReference>
<evidence type="ECO:0000256" key="1">
    <source>
        <dbReference type="SAM" id="Phobius"/>
    </source>
</evidence>
<proteinExistence type="predicted"/>
<dbReference type="RefSeq" id="WP_080521809.1">
    <property type="nucleotide sequence ID" value="NZ_LPUF01000001.1"/>
</dbReference>
<evidence type="ECO:0000313" key="2">
    <source>
        <dbReference type="EMBL" id="OQK17197.1"/>
    </source>
</evidence>
<organism evidence="2 3">
    <name type="scientific">Methyloprofundus sedimenti</name>
    <dbReference type="NCBI Taxonomy" id="1420851"/>
    <lineage>
        <taxon>Bacteria</taxon>
        <taxon>Pseudomonadati</taxon>
        <taxon>Pseudomonadota</taxon>
        <taxon>Gammaproteobacteria</taxon>
        <taxon>Methylococcales</taxon>
        <taxon>Methylococcaceae</taxon>
        <taxon>Methyloprofundus</taxon>
    </lineage>
</organism>
<comment type="caution">
    <text evidence="2">The sequence shown here is derived from an EMBL/GenBank/DDBJ whole genome shotgun (WGS) entry which is preliminary data.</text>
</comment>
<accession>A0A1V8M6M3</accession>
<protein>
    <submittedName>
        <fullName evidence="2">Uncharacterized protein</fullName>
    </submittedName>
</protein>
<dbReference type="AlphaFoldDB" id="A0A1V8M6M3"/>
<keyword evidence="1" id="KW-0472">Membrane</keyword>
<feature type="transmembrane region" description="Helical" evidence="1">
    <location>
        <begin position="113"/>
        <end position="132"/>
    </location>
</feature>
<keyword evidence="1" id="KW-1133">Transmembrane helix</keyword>
<feature type="transmembrane region" description="Helical" evidence="1">
    <location>
        <begin position="56"/>
        <end position="73"/>
    </location>
</feature>
<evidence type="ECO:0000313" key="3">
    <source>
        <dbReference type="Proteomes" id="UP000191980"/>
    </source>
</evidence>
<dbReference type="Proteomes" id="UP000191980">
    <property type="component" value="Unassembled WGS sequence"/>
</dbReference>
<name>A0A1V8M6M3_9GAMM</name>
<keyword evidence="3" id="KW-1185">Reference proteome</keyword>
<feature type="transmembrane region" description="Helical" evidence="1">
    <location>
        <begin position="79"/>
        <end position="101"/>
    </location>
</feature>